<evidence type="ECO:0000256" key="3">
    <source>
        <dbReference type="ARBA" id="ARBA00022692"/>
    </source>
</evidence>
<keyword evidence="6 7" id="KW-0012">Acyltransferase</keyword>
<protein>
    <recommendedName>
        <fullName evidence="7">Palmitoyltransferase</fullName>
        <ecNumber evidence="7">2.3.1.225</ecNumber>
    </recommendedName>
</protein>
<feature type="transmembrane region" description="Helical" evidence="7">
    <location>
        <begin position="151"/>
        <end position="174"/>
    </location>
</feature>
<organism evidence="9 10">
    <name type="scientific">Blattamonas nauphoetae</name>
    <dbReference type="NCBI Taxonomy" id="2049346"/>
    <lineage>
        <taxon>Eukaryota</taxon>
        <taxon>Metamonada</taxon>
        <taxon>Preaxostyla</taxon>
        <taxon>Oxymonadida</taxon>
        <taxon>Blattamonas</taxon>
    </lineage>
</organism>
<evidence type="ECO:0000256" key="7">
    <source>
        <dbReference type="RuleBase" id="RU079119"/>
    </source>
</evidence>
<evidence type="ECO:0000256" key="6">
    <source>
        <dbReference type="ARBA" id="ARBA00023315"/>
    </source>
</evidence>
<dbReference type="PROSITE" id="PS50216">
    <property type="entry name" value="DHHC"/>
    <property type="match status" value="1"/>
</dbReference>
<comment type="caution">
    <text evidence="9">The sequence shown here is derived from an EMBL/GenBank/DDBJ whole genome shotgun (WGS) entry which is preliminary data.</text>
</comment>
<reference evidence="9 10" key="1">
    <citation type="journal article" date="2022" name="bioRxiv">
        <title>Genomics of Preaxostyla Flagellates Illuminates Evolutionary Transitions and the Path Towards Mitochondrial Loss.</title>
        <authorList>
            <person name="Novak L.V.F."/>
            <person name="Treitli S.C."/>
            <person name="Pyrih J."/>
            <person name="Halakuc P."/>
            <person name="Pipaliya S.V."/>
            <person name="Vacek V."/>
            <person name="Brzon O."/>
            <person name="Soukal P."/>
            <person name="Eme L."/>
            <person name="Dacks J.B."/>
            <person name="Karnkowska A."/>
            <person name="Elias M."/>
            <person name="Hampl V."/>
        </authorList>
    </citation>
    <scope>NUCLEOTIDE SEQUENCE [LARGE SCALE GENOMIC DNA]</scope>
    <source>
        <strain evidence="9">NAU3</strain>
        <tissue evidence="9">Gut</tissue>
    </source>
</reference>
<keyword evidence="3 7" id="KW-0812">Transmembrane</keyword>
<comment type="catalytic activity">
    <reaction evidence="7">
        <text>L-cysteinyl-[protein] + hexadecanoyl-CoA = S-hexadecanoyl-L-cysteinyl-[protein] + CoA</text>
        <dbReference type="Rhea" id="RHEA:36683"/>
        <dbReference type="Rhea" id="RHEA-COMP:10131"/>
        <dbReference type="Rhea" id="RHEA-COMP:11032"/>
        <dbReference type="ChEBI" id="CHEBI:29950"/>
        <dbReference type="ChEBI" id="CHEBI:57287"/>
        <dbReference type="ChEBI" id="CHEBI:57379"/>
        <dbReference type="ChEBI" id="CHEBI:74151"/>
        <dbReference type="EC" id="2.3.1.225"/>
    </reaction>
</comment>
<dbReference type="InterPro" id="IPR039859">
    <property type="entry name" value="PFA4/ZDH16/20/ERF2-like"/>
</dbReference>
<keyword evidence="2 7" id="KW-0808">Transferase</keyword>
<dbReference type="EC" id="2.3.1.225" evidence="7"/>
<feature type="transmembrane region" description="Helical" evidence="7">
    <location>
        <begin position="20"/>
        <end position="39"/>
    </location>
</feature>
<dbReference type="EMBL" id="JARBJD010000118">
    <property type="protein sequence ID" value="KAK2951427.1"/>
    <property type="molecule type" value="Genomic_DNA"/>
</dbReference>
<dbReference type="PANTHER" id="PTHR22883:SF483">
    <property type="entry name" value="PALMITOYLTRANSFERASE"/>
    <property type="match status" value="1"/>
</dbReference>
<dbReference type="Proteomes" id="UP001281761">
    <property type="component" value="Unassembled WGS sequence"/>
</dbReference>
<feature type="domain" description="Palmitoyltransferase DHHC" evidence="8">
    <location>
        <begin position="99"/>
        <end position="245"/>
    </location>
</feature>
<name>A0ABQ9XG34_9EUKA</name>
<evidence type="ECO:0000256" key="5">
    <source>
        <dbReference type="ARBA" id="ARBA00023136"/>
    </source>
</evidence>
<accession>A0ABQ9XG34</accession>
<gene>
    <name evidence="9" type="ORF">BLNAU_13584</name>
</gene>
<evidence type="ECO:0000313" key="9">
    <source>
        <dbReference type="EMBL" id="KAK2951427.1"/>
    </source>
</evidence>
<comment type="domain">
    <text evidence="7">The DHHC domain is required for palmitoyltransferase activity.</text>
</comment>
<feature type="transmembrane region" description="Helical" evidence="7">
    <location>
        <begin position="208"/>
        <end position="231"/>
    </location>
</feature>
<evidence type="ECO:0000256" key="4">
    <source>
        <dbReference type="ARBA" id="ARBA00022989"/>
    </source>
</evidence>
<proteinExistence type="inferred from homology"/>
<evidence type="ECO:0000313" key="10">
    <source>
        <dbReference type="Proteomes" id="UP001281761"/>
    </source>
</evidence>
<dbReference type="Pfam" id="PF01529">
    <property type="entry name" value="DHHC"/>
    <property type="match status" value="1"/>
</dbReference>
<dbReference type="InterPro" id="IPR001594">
    <property type="entry name" value="Palmitoyltrfase_DHHC"/>
</dbReference>
<sequence length="377" mass="43286">MFLNKIIDFIYYLTNERNPAVMIFYCFIVLALIALWSFTTVPHIPNSHCSILEGISCFLLILASIWSFVWTVRSNPGYITRDTVTAVFDVFPYDNFIYSKASFCEVCQLPRPPRSHHCDLCKRCVSKHDHHCAWVNNCIGEHNLFHFLSFLALHTLALFSIFHTSLTALCLTICSSHGIRCPPNPPLLLLCFTPSMRTLAFVSAQRPWLFSLTLFSFLMAVLLAFFTLLQLRQALSGLTTREKWKFSKLQALSRMAKSLLSSPADLSPSERESLTADLAHPSKSIYGLPFLQTVKALVSPLSTRPRTPTDQACYTNLKSQEDWTPILQKYAADCPGFINRTRFSVVIQRERQTIQERMQEMNRKKLDRQKKRSQKEK</sequence>
<keyword evidence="4 7" id="KW-1133">Transmembrane helix</keyword>
<keyword evidence="10" id="KW-1185">Reference proteome</keyword>
<evidence type="ECO:0000259" key="8">
    <source>
        <dbReference type="Pfam" id="PF01529"/>
    </source>
</evidence>
<evidence type="ECO:0000256" key="2">
    <source>
        <dbReference type="ARBA" id="ARBA00022679"/>
    </source>
</evidence>
<dbReference type="PANTHER" id="PTHR22883">
    <property type="entry name" value="ZINC FINGER DHHC DOMAIN CONTAINING PROTEIN"/>
    <property type="match status" value="1"/>
</dbReference>
<feature type="transmembrane region" description="Helical" evidence="7">
    <location>
        <begin position="51"/>
        <end position="72"/>
    </location>
</feature>
<comment type="subcellular location">
    <subcellularLocation>
        <location evidence="1">Membrane</location>
        <topology evidence="1">Multi-pass membrane protein</topology>
    </subcellularLocation>
</comment>
<comment type="similarity">
    <text evidence="7">Belongs to the DHHC palmitoyltransferase family.</text>
</comment>
<keyword evidence="5 7" id="KW-0472">Membrane</keyword>
<evidence type="ECO:0000256" key="1">
    <source>
        <dbReference type="ARBA" id="ARBA00004141"/>
    </source>
</evidence>